<feature type="domain" description="DnaB/C C-terminal" evidence="3">
    <location>
        <begin position="163"/>
        <end position="233"/>
    </location>
</feature>
<dbReference type="PANTHER" id="PTHR37293:SF6">
    <property type="entry name" value="DNA REPLICATION PROTEIN DNAD"/>
    <property type="match status" value="1"/>
</dbReference>
<dbReference type="InterPro" id="IPR006343">
    <property type="entry name" value="DnaB/C_C"/>
</dbReference>
<evidence type="ECO:0000256" key="1">
    <source>
        <dbReference type="ARBA" id="ARBA00093462"/>
    </source>
</evidence>
<proteinExistence type="inferred from homology"/>
<dbReference type="EMBL" id="CP011114">
    <property type="protein sequence ID" value="AKG35369.1"/>
    <property type="molecule type" value="Genomic_DNA"/>
</dbReference>
<dbReference type="Proteomes" id="UP000034189">
    <property type="component" value="Chromosome"/>
</dbReference>
<comment type="similarity">
    <text evidence="1">Belongs to the DnaB/DnaD family.</text>
</comment>
<dbReference type="Gene3D" id="1.10.10.630">
    <property type="entry name" value="DnaD domain-like"/>
    <property type="match status" value="1"/>
</dbReference>
<evidence type="ECO:0000256" key="2">
    <source>
        <dbReference type="SAM" id="MobiDB-lite"/>
    </source>
</evidence>
<dbReference type="AlphaFoldDB" id="A0A0F7FAS0"/>
<evidence type="ECO:0000259" key="4">
    <source>
        <dbReference type="Pfam" id="PF21984"/>
    </source>
</evidence>
<reference evidence="5 6" key="2">
    <citation type="journal article" date="2016" name="Genome Announc.">
        <title>Genome Sequence of a Gram-Positive Diazotroph, Paenibacillus durus Type Strain ATCC 35681.</title>
        <authorList>
            <person name="Halim M.A."/>
            <person name="Rahman A.Y."/>
            <person name="Sim K.S."/>
            <person name="Yam H.C."/>
            <person name="Rahim A.A."/>
            <person name="Ghazali A.H."/>
            <person name="Najimudin N."/>
        </authorList>
    </citation>
    <scope>NUCLEOTIDE SEQUENCE [LARGE SCALE GENOMIC DNA]</scope>
    <source>
        <strain evidence="5 6">ATCC 35681</strain>
    </source>
</reference>
<organism evidence="5 6">
    <name type="scientific">Paenibacillus durus ATCC 35681</name>
    <dbReference type="NCBI Taxonomy" id="1333534"/>
    <lineage>
        <taxon>Bacteria</taxon>
        <taxon>Bacillati</taxon>
        <taxon>Bacillota</taxon>
        <taxon>Bacilli</taxon>
        <taxon>Bacillales</taxon>
        <taxon>Paenibacillaceae</taxon>
        <taxon>Paenibacillus</taxon>
    </lineage>
</organism>
<dbReference type="OrthoDB" id="9770238at2"/>
<dbReference type="Pfam" id="PF07261">
    <property type="entry name" value="DnaB_2"/>
    <property type="match status" value="1"/>
</dbReference>
<protein>
    <submittedName>
        <fullName evidence="5">DNA replication protein DnaD</fullName>
    </submittedName>
</protein>
<feature type="region of interest" description="Disordered" evidence="2">
    <location>
        <begin position="125"/>
        <end position="148"/>
    </location>
</feature>
<dbReference type="InterPro" id="IPR034829">
    <property type="entry name" value="DnaD-like_sf"/>
</dbReference>
<dbReference type="PATRIC" id="fig|1333534.5.peg.2858"/>
<gene>
    <name evidence="5" type="ORF">VK70_12965</name>
</gene>
<dbReference type="Pfam" id="PF21984">
    <property type="entry name" value="DnaD_N"/>
    <property type="match status" value="1"/>
</dbReference>
<dbReference type="SUPFAM" id="SSF158499">
    <property type="entry name" value="DnaD domain-like"/>
    <property type="match status" value="1"/>
</dbReference>
<dbReference type="InterPro" id="IPR036388">
    <property type="entry name" value="WH-like_DNA-bd_sf"/>
</dbReference>
<reference evidence="5 6" key="1">
    <citation type="submission" date="2015-03" db="EMBL/GenBank/DDBJ databases">
        <authorList>
            <person name="Abdul Halim M."/>
        </authorList>
    </citation>
    <scope>NUCLEOTIDE SEQUENCE [LARGE SCALE GENOMIC DNA]</scope>
    <source>
        <strain evidence="5 6">ATCC 35681</strain>
    </source>
</reference>
<evidence type="ECO:0000313" key="5">
    <source>
        <dbReference type="EMBL" id="AKG35369.1"/>
    </source>
</evidence>
<dbReference type="NCBIfam" id="TIGR01446">
    <property type="entry name" value="DnaD_dom"/>
    <property type="match status" value="1"/>
</dbReference>
<name>A0A0F7FAS0_PAEDU</name>
<feature type="domain" description="DnaD N-terminal" evidence="4">
    <location>
        <begin position="24"/>
        <end position="123"/>
    </location>
</feature>
<dbReference type="Gene3D" id="1.10.10.10">
    <property type="entry name" value="Winged helix-like DNA-binding domain superfamily/Winged helix DNA-binding domain"/>
    <property type="match status" value="1"/>
</dbReference>
<dbReference type="HOGENOM" id="CLU_091656_0_1_9"/>
<dbReference type="InterPro" id="IPR053843">
    <property type="entry name" value="DnaD_N"/>
</dbReference>
<dbReference type="PANTHER" id="PTHR37293">
    <property type="entry name" value="PHAGE REPLICATION PROTEIN-RELATED"/>
    <property type="match status" value="1"/>
</dbReference>
<sequence length="241" mass="26761">MDGKEGNSWSGGASFGLQSGMAVIPYTLLTAYRKLGLTGSETLLLIHLLSFRQIEGKDFPSLEELQAVTGRSGSVIASELQKLIKEGFLKIVAGSDERQGIHYERYDFSGLYDKLGYYLASQNDSSAADGNRGSIRSGGPLGTDSILPGDTIGEDESRSLFVVFEKEFGRPLSPMECETISGWLDQDRYPEELILLALKESVFAGKVHFRYIDRILLEWSRNRVKNAQDVKAYSQRFRGGR</sequence>
<accession>A0A0F7FAS0</accession>
<dbReference type="InterPro" id="IPR053162">
    <property type="entry name" value="DnaD"/>
</dbReference>
<evidence type="ECO:0000313" key="6">
    <source>
        <dbReference type="Proteomes" id="UP000034189"/>
    </source>
</evidence>
<dbReference type="RefSeq" id="WP_046723353.1">
    <property type="nucleotide sequence ID" value="NZ_CP011114.1"/>
</dbReference>
<evidence type="ECO:0000259" key="3">
    <source>
        <dbReference type="Pfam" id="PF07261"/>
    </source>
</evidence>